<dbReference type="FunFam" id="2.20.25.80:FF:000001">
    <property type="entry name" value="WRKY transcription factor 33"/>
    <property type="match status" value="1"/>
</dbReference>
<evidence type="ECO:0000256" key="6">
    <source>
        <dbReference type="ARBA" id="ARBA00023242"/>
    </source>
</evidence>
<dbReference type="GO" id="GO:0000976">
    <property type="term" value="F:transcription cis-regulatory region binding"/>
    <property type="evidence" value="ECO:0000318"/>
    <property type="project" value="GO_Central"/>
</dbReference>
<dbReference type="SMART" id="SM00774">
    <property type="entry name" value="WRKY"/>
    <property type="match status" value="2"/>
</dbReference>
<dbReference type="InterPro" id="IPR044810">
    <property type="entry name" value="WRKY_plant"/>
</dbReference>
<feature type="compositionally biased region" description="Polar residues" evidence="7">
    <location>
        <begin position="277"/>
        <end position="294"/>
    </location>
</feature>
<evidence type="ECO:0000256" key="5">
    <source>
        <dbReference type="ARBA" id="ARBA00023163"/>
    </source>
</evidence>
<dbReference type="AlphaFoldDB" id="A0A1S3YVW3"/>
<feature type="compositionally biased region" description="Polar residues" evidence="7">
    <location>
        <begin position="600"/>
        <end position="613"/>
    </location>
</feature>
<dbReference type="PANTHER" id="PTHR31221">
    <property type="entry name" value="WRKY TRANSCRIPTION FACTOR PROTEIN 1-RELATED"/>
    <property type="match status" value="1"/>
</dbReference>
<organism evidence="9 10">
    <name type="scientific">Nicotiana tabacum</name>
    <name type="common">Common tobacco</name>
    <dbReference type="NCBI Taxonomy" id="4097"/>
    <lineage>
        <taxon>Eukaryota</taxon>
        <taxon>Viridiplantae</taxon>
        <taxon>Streptophyta</taxon>
        <taxon>Embryophyta</taxon>
        <taxon>Tracheophyta</taxon>
        <taxon>Spermatophyta</taxon>
        <taxon>Magnoliopsida</taxon>
        <taxon>eudicotyledons</taxon>
        <taxon>Gunneridae</taxon>
        <taxon>Pentapetalae</taxon>
        <taxon>asterids</taxon>
        <taxon>lamiids</taxon>
        <taxon>Solanales</taxon>
        <taxon>Solanaceae</taxon>
        <taxon>Nicotianoideae</taxon>
        <taxon>Nicotianeae</taxon>
        <taxon>Nicotiana</taxon>
    </lineage>
</organism>
<dbReference type="Pfam" id="PF03106">
    <property type="entry name" value="WRKY"/>
    <property type="match status" value="2"/>
</dbReference>
<name>A0A1S3YVW3_TOBAC</name>
<gene>
    <name evidence="10" type="primary">LOC107780258</name>
</gene>
<dbReference type="GO" id="GO:0005634">
    <property type="term" value="C:nucleus"/>
    <property type="evidence" value="ECO:0000318"/>
    <property type="project" value="GO_Central"/>
</dbReference>
<dbReference type="SUPFAM" id="SSF118290">
    <property type="entry name" value="WRKY DNA-binding domain"/>
    <property type="match status" value="2"/>
</dbReference>
<reference evidence="10" key="2">
    <citation type="submission" date="2025-08" db="UniProtKB">
        <authorList>
            <consortium name="RefSeq"/>
        </authorList>
    </citation>
    <scope>IDENTIFICATION</scope>
    <source>
        <tissue evidence="10">Leaf</tissue>
    </source>
</reference>
<dbReference type="Proteomes" id="UP000790787">
    <property type="component" value="Chromosome 2"/>
</dbReference>
<evidence type="ECO:0000256" key="3">
    <source>
        <dbReference type="ARBA" id="ARBA00023015"/>
    </source>
</evidence>
<feature type="compositionally biased region" description="Polar residues" evidence="7">
    <location>
        <begin position="249"/>
        <end position="264"/>
    </location>
</feature>
<dbReference type="OrthoDB" id="1923003at2759"/>
<dbReference type="RefSeq" id="XP_016456273.1">
    <property type="nucleotide sequence ID" value="XM_016600787.1"/>
</dbReference>
<dbReference type="GO" id="GO:0006355">
    <property type="term" value="P:regulation of DNA-templated transcription"/>
    <property type="evidence" value="ECO:0000318"/>
    <property type="project" value="GO_Central"/>
</dbReference>
<dbReference type="STRING" id="4097.A0A1S3YVW3"/>
<evidence type="ECO:0000259" key="8">
    <source>
        <dbReference type="PROSITE" id="PS50811"/>
    </source>
</evidence>
<keyword evidence="6" id="KW-0539">Nucleus</keyword>
<feature type="region of interest" description="Disordered" evidence="7">
    <location>
        <begin position="371"/>
        <end position="431"/>
    </location>
</feature>
<dbReference type="Gene3D" id="2.20.25.80">
    <property type="entry name" value="WRKY domain"/>
    <property type="match status" value="2"/>
</dbReference>
<evidence type="ECO:0000256" key="2">
    <source>
        <dbReference type="ARBA" id="ARBA00022737"/>
    </source>
</evidence>
<comment type="subcellular location">
    <subcellularLocation>
        <location evidence="1">Nucleus</location>
    </subcellularLocation>
</comment>
<dbReference type="SMR" id="A0A1S3YVW3"/>
<feature type="region of interest" description="Disordered" evidence="7">
    <location>
        <begin position="593"/>
        <end position="628"/>
    </location>
</feature>
<evidence type="ECO:0000313" key="10">
    <source>
        <dbReference type="RefSeq" id="XP_016456273.1"/>
    </source>
</evidence>
<dbReference type="InterPro" id="IPR003657">
    <property type="entry name" value="WRKY_dom"/>
</dbReference>
<dbReference type="GO" id="GO:0003700">
    <property type="term" value="F:DNA-binding transcription factor activity"/>
    <property type="evidence" value="ECO:0000318"/>
    <property type="project" value="GO_Central"/>
</dbReference>
<feature type="domain" description="WRKY" evidence="8">
    <location>
        <begin position="532"/>
        <end position="597"/>
    </location>
</feature>
<protein>
    <submittedName>
        <fullName evidence="10">WRKY transcription factor 2 isoform X1</fullName>
    </submittedName>
</protein>
<evidence type="ECO:0000256" key="7">
    <source>
        <dbReference type="SAM" id="MobiDB-lite"/>
    </source>
</evidence>
<keyword evidence="3" id="KW-0805">Transcription regulation</keyword>
<keyword evidence="5" id="KW-0804">Transcription</keyword>
<dbReference type="InterPro" id="IPR036576">
    <property type="entry name" value="WRKY_dom_sf"/>
</dbReference>
<feature type="region of interest" description="Disordered" evidence="7">
    <location>
        <begin position="689"/>
        <end position="716"/>
    </location>
</feature>
<keyword evidence="2" id="KW-0677">Repeat</keyword>
<evidence type="ECO:0000256" key="1">
    <source>
        <dbReference type="ARBA" id="ARBA00004123"/>
    </source>
</evidence>
<reference evidence="9" key="1">
    <citation type="journal article" date="2014" name="Nat. Commun.">
        <title>The tobacco genome sequence and its comparison with those of tomato and potato.</title>
        <authorList>
            <person name="Sierro N."/>
            <person name="Battey J.N."/>
            <person name="Ouadi S."/>
            <person name="Bakaher N."/>
            <person name="Bovet L."/>
            <person name="Willig A."/>
            <person name="Goepfert S."/>
            <person name="Peitsch M.C."/>
            <person name="Ivanov N.V."/>
        </authorList>
    </citation>
    <scope>NUCLEOTIDE SEQUENCE [LARGE SCALE GENOMIC DNA]</scope>
</reference>
<proteinExistence type="predicted"/>
<dbReference type="KEGG" id="nta:107780258"/>
<dbReference type="FunFam" id="2.20.25.80:FF:000006">
    <property type="entry name" value="WRKY transcription factor"/>
    <property type="match status" value="1"/>
</dbReference>
<dbReference type="PROSITE" id="PS50811">
    <property type="entry name" value="WRKY"/>
    <property type="match status" value="2"/>
</dbReference>
<dbReference type="PaxDb" id="4097-A0A1S3YVW3"/>
<feature type="region of interest" description="Disordered" evidence="7">
    <location>
        <begin position="249"/>
        <end position="331"/>
    </location>
</feature>
<feature type="domain" description="WRKY" evidence="8">
    <location>
        <begin position="323"/>
        <end position="381"/>
    </location>
</feature>
<dbReference type="GeneID" id="107780258"/>
<evidence type="ECO:0000256" key="4">
    <source>
        <dbReference type="ARBA" id="ARBA00023125"/>
    </source>
</evidence>
<dbReference type="RefSeq" id="XP_016456273.1">
    <property type="nucleotide sequence ID" value="XM_016600787.2"/>
</dbReference>
<keyword evidence="9" id="KW-1185">Reference proteome</keyword>
<keyword evidence="4" id="KW-0238">DNA-binding</keyword>
<sequence length="740" mass="80567">MLYVQCPQLMGGFDDHVAIMGDWMPPSPSPRSFFSSLLGDDIGSRSTFEFPNENQRGNLASEPQEHVGISDGAQADATTVKSDQKMSSRGGLLERMAARAGFNAPKLNTESLRPADLSQNQGVRSPYLTIPPGLSPTSLLESPVFLSNSLVQPSPTTGKFQFASGIESRNSTFMMEDPDKRKENALESINSSSFSFKPVPETAPSLFPGTTSRSWLQVNSSNISQQCFPNIKVSVHSQNSLLSHSVEATQMQTQSEKGLHQSSDFPRFSAEKGVRDSNVTPESRNFQSVGSNMEHSPPLDEPQDEEIDQRVGGDPNVVGAPAEDGYNWRKYGQKQVKGSEYPRSYYKCTHPNCPVKKKVERSHEGHITEIIYKGAHNHPKPPPNRRSALGSTNSLGELQLDGAEQGVSGSNGDLGRANIQKAPDAGGLDWRNNNLDVTSSAHLGSAYCNGSASFPVQNNTQLESGGAVDVSSTFSNDEDEDDRGTHGSVSQGYDGEGDESESKRRKLETYSTDMSGATRAIREPRVVVQTTSEVDILDDGYRWRKYGQKVVKGNPNPRSYYKCTSAGCNVRKHVERASHDLKSVITTYEGKHNHDVPAARNSSHVNSGASNTLPAPVTAPPAQSHLHRPEPAQLQNAMARFDRQPSLGSFGPTPGYSYGINQQGLASLAMAGFHPNQSKSQQQIPVHSYLGQPRPMHDGGFMFPKEEPKAEPMSDPGLDLSNGSSIYQQFMSRLPLGPQM</sequence>
<evidence type="ECO:0000313" key="9">
    <source>
        <dbReference type="Proteomes" id="UP000790787"/>
    </source>
</evidence>
<feature type="region of interest" description="Disordered" evidence="7">
    <location>
        <begin position="466"/>
        <end position="515"/>
    </location>
</feature>
<accession>A0A1S3YVW3</accession>
<dbReference type="PANTHER" id="PTHR31221:SF338">
    <property type="entry name" value="OS08G0499300 PROTEIN"/>
    <property type="match status" value="1"/>
</dbReference>